<dbReference type="NCBIfam" id="NF001591">
    <property type="entry name" value="PRK00393.1"/>
    <property type="match status" value="1"/>
</dbReference>
<comment type="function">
    <text evidence="9">Catalyzes the conversion of GTP to 2,5-diamino-6-ribosylamino-4(3H)-pyrimidinone 5'-phosphate (DARP), formate and pyrophosphate.</text>
</comment>
<dbReference type="RefSeq" id="WP_153358440.1">
    <property type="nucleotide sequence ID" value="NZ_JAYKOO010000008.1"/>
</dbReference>
<keyword evidence="4 9" id="KW-0547">Nucleotide-binding</keyword>
<feature type="binding site" evidence="9">
    <location>
        <position position="221"/>
    </location>
    <ligand>
        <name>Zn(2+)</name>
        <dbReference type="ChEBI" id="CHEBI:29105"/>
        <note>catalytic</note>
    </ligand>
</feature>
<dbReference type="EC" id="3.5.4.25" evidence="9"/>
<dbReference type="GO" id="GO:0003935">
    <property type="term" value="F:GTP cyclohydrolase II activity"/>
    <property type="evidence" value="ECO:0007669"/>
    <property type="project" value="UniProtKB-UniRule"/>
</dbReference>
<dbReference type="NCBIfam" id="NF006456">
    <property type="entry name" value="PRK08815.1"/>
    <property type="match status" value="1"/>
</dbReference>
<feature type="binding site" evidence="9">
    <location>
        <position position="281"/>
    </location>
    <ligand>
        <name>GTP</name>
        <dbReference type="ChEBI" id="CHEBI:37565"/>
    </ligand>
</feature>
<comment type="pathway">
    <text evidence="1 9">Cofactor biosynthesis; riboflavin biosynthesis; 5-amino-6-(D-ribitylamino)uracil from GTP: step 1/4.</text>
</comment>
<dbReference type="SUPFAM" id="SSF142695">
    <property type="entry name" value="RibA-like"/>
    <property type="match status" value="1"/>
</dbReference>
<evidence type="ECO:0000256" key="7">
    <source>
        <dbReference type="ARBA" id="ARBA00023134"/>
    </source>
</evidence>
<feature type="binding site" evidence="9">
    <location>
        <position position="237"/>
    </location>
    <ligand>
        <name>GTP</name>
        <dbReference type="ChEBI" id="CHEBI:37565"/>
    </ligand>
</feature>
<evidence type="ECO:0000256" key="8">
    <source>
        <dbReference type="ARBA" id="ARBA00049295"/>
    </source>
</evidence>
<sequence>MTASSSAYPMFDASEASIVRERAVSELRYGRPVLLMHGNLQYAVVSLDTATPEILSRFGDIAANRQELFITAQRAQKLGITAPYGALINVSDTDYEQLATIAYGFDTTANPSYRSASESLAKLEILARSALLLPAFMVFEIASSDHRFDGCVMLDAATLEHDSVAEAHFSIVARTQVPLKGIDTAEFVVFRGGVAQRDQIAIVVGSPDMSKPVPVRIHSSCITGDLFGSLKCDCGDQLRKGMQLIEQRGGGILLYLDQEGRGTGIASKMRAYGYQTAGLDTVDADATLGFGDDGRAYGAAVAMLRGLGVSSVELLTNNPRKIAAIENAGFTVRHRTPVLGLVTEENRGYLRTKVRRSGHMIDIESLKIPAE</sequence>
<dbReference type="InterPro" id="IPR036144">
    <property type="entry name" value="RibA-like_sf"/>
</dbReference>
<dbReference type="GO" id="GO:0009231">
    <property type="term" value="P:riboflavin biosynthetic process"/>
    <property type="evidence" value="ECO:0007669"/>
    <property type="project" value="UniProtKB-UniRule"/>
</dbReference>
<protein>
    <recommendedName>
        <fullName evidence="9">GTP cyclohydrolase-2</fullName>
        <ecNumber evidence="9">3.5.4.25</ecNumber>
    </recommendedName>
    <alternativeName>
        <fullName evidence="9">GTP cyclohydrolase II</fullName>
    </alternativeName>
</protein>
<feature type="domain" description="GTP cyclohydrolase II" evidence="10">
    <location>
        <begin position="174"/>
        <end position="337"/>
    </location>
</feature>
<dbReference type="EMBL" id="WIXI01000050">
    <property type="protein sequence ID" value="MQY49060.1"/>
    <property type="molecule type" value="Genomic_DNA"/>
</dbReference>
<feature type="active site" description="Nucleophile" evidence="9">
    <location>
        <position position="295"/>
    </location>
</feature>
<proteinExistence type="inferred from homology"/>
<evidence type="ECO:0000256" key="3">
    <source>
        <dbReference type="ARBA" id="ARBA00022723"/>
    </source>
</evidence>
<dbReference type="GO" id="GO:0008270">
    <property type="term" value="F:zinc ion binding"/>
    <property type="evidence" value="ECO:0007669"/>
    <property type="project" value="UniProtKB-UniRule"/>
</dbReference>
<accession>A0A6A8AH00</accession>
<organism evidence="11 12">
    <name type="scientific">Endobacterium cereale</name>
    <dbReference type="NCBI Taxonomy" id="2663029"/>
    <lineage>
        <taxon>Bacteria</taxon>
        <taxon>Pseudomonadati</taxon>
        <taxon>Pseudomonadota</taxon>
        <taxon>Alphaproteobacteria</taxon>
        <taxon>Hyphomicrobiales</taxon>
        <taxon>Rhizobiaceae</taxon>
        <taxon>Endobacterium</taxon>
    </lineage>
</organism>
<feature type="binding site" evidence="9">
    <location>
        <begin position="216"/>
        <end position="220"/>
    </location>
    <ligand>
        <name>GTP</name>
        <dbReference type="ChEBI" id="CHEBI:37565"/>
    </ligand>
</feature>
<feature type="binding site" evidence="9">
    <location>
        <position position="232"/>
    </location>
    <ligand>
        <name>Zn(2+)</name>
        <dbReference type="ChEBI" id="CHEBI:29105"/>
        <note>catalytic</note>
    </ligand>
</feature>
<dbReference type="CDD" id="cd00641">
    <property type="entry name" value="GTP_cyclohydro2"/>
    <property type="match status" value="1"/>
</dbReference>
<dbReference type="PANTHER" id="PTHR21327">
    <property type="entry name" value="GTP CYCLOHYDROLASE II-RELATED"/>
    <property type="match status" value="1"/>
</dbReference>
<evidence type="ECO:0000259" key="10">
    <source>
        <dbReference type="Pfam" id="PF00925"/>
    </source>
</evidence>
<comment type="caution">
    <text evidence="11">The sequence shown here is derived from an EMBL/GenBank/DDBJ whole genome shotgun (WGS) entry which is preliminary data.</text>
</comment>
<feature type="binding site" evidence="9">
    <location>
        <position position="234"/>
    </location>
    <ligand>
        <name>Zn(2+)</name>
        <dbReference type="ChEBI" id="CHEBI:29105"/>
        <note>catalytic</note>
    </ligand>
</feature>
<dbReference type="InterPro" id="IPR000926">
    <property type="entry name" value="RibA"/>
</dbReference>
<feature type="binding site" evidence="9">
    <location>
        <position position="316"/>
    </location>
    <ligand>
        <name>GTP</name>
        <dbReference type="ChEBI" id="CHEBI:37565"/>
    </ligand>
</feature>
<reference evidence="11 12" key="1">
    <citation type="submission" date="2019-11" db="EMBL/GenBank/DDBJ databases">
        <title>Genome analysis of Rhizobacterium cereale a novel genus and species isolated from maize roots in North Spain.</title>
        <authorList>
            <person name="Menendez E."/>
            <person name="Flores-Felix J.D."/>
            <person name="Ramirez-Bahena M.-H."/>
            <person name="Igual J.M."/>
            <person name="Garcia-Fraile P."/>
            <person name="Peix A."/>
            <person name="Velazquez E."/>
        </authorList>
    </citation>
    <scope>NUCLEOTIDE SEQUENCE [LARGE SCALE GENOMIC DNA]</scope>
    <source>
        <strain evidence="11 12">RZME27</strain>
    </source>
</reference>
<dbReference type="UniPathway" id="UPA00275">
    <property type="reaction ID" value="UER00400"/>
</dbReference>
<dbReference type="Proteomes" id="UP000435138">
    <property type="component" value="Unassembled WGS sequence"/>
</dbReference>
<keyword evidence="2 9" id="KW-0686">Riboflavin biosynthesis</keyword>
<feature type="binding site" evidence="9">
    <location>
        <begin position="259"/>
        <end position="261"/>
    </location>
    <ligand>
        <name>GTP</name>
        <dbReference type="ChEBI" id="CHEBI:37565"/>
    </ligand>
</feature>
<evidence type="ECO:0000256" key="2">
    <source>
        <dbReference type="ARBA" id="ARBA00022619"/>
    </source>
</evidence>
<evidence type="ECO:0000256" key="1">
    <source>
        <dbReference type="ARBA" id="ARBA00004853"/>
    </source>
</evidence>
<comment type="cofactor">
    <cofactor evidence="9">
        <name>Zn(2+)</name>
        <dbReference type="ChEBI" id="CHEBI:29105"/>
    </cofactor>
    <text evidence="9">Binds 1 zinc ion per subunit.</text>
</comment>
<keyword evidence="7 9" id="KW-0342">GTP-binding</keyword>
<evidence type="ECO:0000256" key="5">
    <source>
        <dbReference type="ARBA" id="ARBA00022801"/>
    </source>
</evidence>
<keyword evidence="5 9" id="KW-0378">Hydrolase</keyword>
<dbReference type="GO" id="GO:0005829">
    <property type="term" value="C:cytosol"/>
    <property type="evidence" value="ECO:0007669"/>
    <property type="project" value="TreeGrafter"/>
</dbReference>
<dbReference type="Gene3D" id="3.40.50.10990">
    <property type="entry name" value="GTP cyclohydrolase II"/>
    <property type="match status" value="1"/>
</dbReference>
<keyword evidence="6 9" id="KW-0862">Zinc</keyword>
<dbReference type="HAMAP" id="MF_00179">
    <property type="entry name" value="RibA"/>
    <property type="match status" value="1"/>
</dbReference>
<keyword evidence="12" id="KW-1185">Reference proteome</keyword>
<keyword evidence="3 9" id="KW-0479">Metal-binding</keyword>
<comment type="similarity">
    <text evidence="9">Belongs to the GTP cyclohydrolase II family.</text>
</comment>
<feature type="active site" description="Proton acceptor" evidence="9">
    <location>
        <position position="293"/>
    </location>
</feature>
<comment type="catalytic activity">
    <reaction evidence="8 9">
        <text>GTP + 4 H2O = 2,5-diamino-6-hydroxy-4-(5-phosphoribosylamino)-pyrimidine + formate + 2 phosphate + 3 H(+)</text>
        <dbReference type="Rhea" id="RHEA:23704"/>
        <dbReference type="ChEBI" id="CHEBI:15377"/>
        <dbReference type="ChEBI" id="CHEBI:15378"/>
        <dbReference type="ChEBI" id="CHEBI:15740"/>
        <dbReference type="ChEBI" id="CHEBI:37565"/>
        <dbReference type="ChEBI" id="CHEBI:43474"/>
        <dbReference type="ChEBI" id="CHEBI:58614"/>
        <dbReference type="EC" id="3.5.4.25"/>
    </reaction>
</comment>
<evidence type="ECO:0000313" key="12">
    <source>
        <dbReference type="Proteomes" id="UP000435138"/>
    </source>
</evidence>
<feature type="binding site" evidence="9">
    <location>
        <position position="321"/>
    </location>
    <ligand>
        <name>GTP</name>
        <dbReference type="ChEBI" id="CHEBI:37565"/>
    </ligand>
</feature>
<dbReference type="AlphaFoldDB" id="A0A6A8AH00"/>
<evidence type="ECO:0000256" key="9">
    <source>
        <dbReference type="HAMAP-Rule" id="MF_00179"/>
    </source>
</evidence>
<evidence type="ECO:0000313" key="11">
    <source>
        <dbReference type="EMBL" id="MQY49060.1"/>
    </source>
</evidence>
<dbReference type="Pfam" id="PF00925">
    <property type="entry name" value="GTP_cyclohydro2"/>
    <property type="match status" value="1"/>
</dbReference>
<gene>
    <name evidence="9 11" type="primary">ribA</name>
    <name evidence="11" type="ORF">GAO09_23785</name>
</gene>
<evidence type="ECO:0000256" key="6">
    <source>
        <dbReference type="ARBA" id="ARBA00022833"/>
    </source>
</evidence>
<name>A0A6A8AH00_9HYPH</name>
<evidence type="ECO:0000256" key="4">
    <source>
        <dbReference type="ARBA" id="ARBA00022741"/>
    </source>
</evidence>
<dbReference type="GO" id="GO:0005525">
    <property type="term" value="F:GTP binding"/>
    <property type="evidence" value="ECO:0007669"/>
    <property type="project" value="UniProtKB-KW"/>
</dbReference>
<dbReference type="InterPro" id="IPR032677">
    <property type="entry name" value="GTP_cyclohydro_II"/>
</dbReference>
<dbReference type="PANTHER" id="PTHR21327:SF18">
    <property type="entry name" value="3,4-DIHYDROXY-2-BUTANONE 4-PHOSPHATE SYNTHASE"/>
    <property type="match status" value="1"/>
</dbReference>